<dbReference type="Proteomes" id="UP000250242">
    <property type="component" value="Unassembled WGS sequence"/>
</dbReference>
<dbReference type="InterPro" id="IPR002197">
    <property type="entry name" value="HTH_Fis"/>
</dbReference>
<dbReference type="EMBL" id="UATH01000001">
    <property type="protein sequence ID" value="SPY09211.1"/>
    <property type="molecule type" value="Genomic_DNA"/>
</dbReference>
<evidence type="ECO:0000256" key="2">
    <source>
        <dbReference type="ARBA" id="ARBA00023012"/>
    </source>
</evidence>
<dbReference type="InterPro" id="IPR001789">
    <property type="entry name" value="Sig_transdc_resp-reg_receiver"/>
</dbReference>
<feature type="modified residue" description="4-aspartylphosphate" evidence="3">
    <location>
        <position position="52"/>
    </location>
</feature>
<dbReference type="PANTHER" id="PTHR44591:SF14">
    <property type="entry name" value="PROTEIN PILG"/>
    <property type="match status" value="1"/>
</dbReference>
<dbReference type="PROSITE" id="PS50110">
    <property type="entry name" value="RESPONSE_REGULATORY"/>
    <property type="match status" value="1"/>
</dbReference>
<dbReference type="SUPFAM" id="SSF52172">
    <property type="entry name" value="CheY-like"/>
    <property type="match status" value="1"/>
</dbReference>
<proteinExistence type="predicted"/>
<dbReference type="CDD" id="cd17563">
    <property type="entry name" value="REC_RegA-like"/>
    <property type="match status" value="1"/>
</dbReference>
<dbReference type="AlphaFoldDB" id="A0A2X1UXX4"/>
<evidence type="ECO:0000256" key="1">
    <source>
        <dbReference type="ARBA" id="ARBA00022553"/>
    </source>
</evidence>
<dbReference type="PANTHER" id="PTHR44591">
    <property type="entry name" value="STRESS RESPONSE REGULATOR PROTEIN 1"/>
    <property type="match status" value="1"/>
</dbReference>
<dbReference type="PRINTS" id="PR01590">
    <property type="entry name" value="HTHFIS"/>
</dbReference>
<dbReference type="GO" id="GO:0000160">
    <property type="term" value="P:phosphorelay signal transduction system"/>
    <property type="evidence" value="ECO:0007669"/>
    <property type="project" value="UniProtKB-KW"/>
</dbReference>
<dbReference type="Gene3D" id="1.10.10.60">
    <property type="entry name" value="Homeodomain-like"/>
    <property type="match status" value="1"/>
</dbReference>
<dbReference type="InterPro" id="IPR011006">
    <property type="entry name" value="CheY-like_superfamily"/>
</dbReference>
<organism evidence="5 6">
    <name type="scientific">Oligella urethralis</name>
    <dbReference type="NCBI Taxonomy" id="90245"/>
    <lineage>
        <taxon>Bacteria</taxon>
        <taxon>Pseudomonadati</taxon>
        <taxon>Pseudomonadota</taxon>
        <taxon>Betaproteobacteria</taxon>
        <taxon>Burkholderiales</taxon>
        <taxon>Alcaligenaceae</taxon>
        <taxon>Oligella</taxon>
    </lineage>
</organism>
<evidence type="ECO:0000259" key="4">
    <source>
        <dbReference type="PROSITE" id="PS50110"/>
    </source>
</evidence>
<protein>
    <submittedName>
        <fullName evidence="5">Response regulator prrA</fullName>
    </submittedName>
</protein>
<feature type="domain" description="Response regulatory" evidence="4">
    <location>
        <begin position="5"/>
        <end position="117"/>
    </location>
</feature>
<evidence type="ECO:0000313" key="6">
    <source>
        <dbReference type="Proteomes" id="UP000250242"/>
    </source>
</evidence>
<evidence type="ECO:0000256" key="3">
    <source>
        <dbReference type="PROSITE-ProRule" id="PRU00169"/>
    </source>
</evidence>
<dbReference type="InterPro" id="IPR050595">
    <property type="entry name" value="Bact_response_regulator"/>
</dbReference>
<dbReference type="Pfam" id="PF00072">
    <property type="entry name" value="Response_reg"/>
    <property type="match status" value="1"/>
</dbReference>
<dbReference type="SMART" id="SM00448">
    <property type="entry name" value="REC"/>
    <property type="match status" value="1"/>
</dbReference>
<keyword evidence="1 3" id="KW-0597">Phosphoprotein</keyword>
<dbReference type="InterPro" id="IPR009057">
    <property type="entry name" value="Homeodomain-like_sf"/>
</dbReference>
<dbReference type="Pfam" id="PF02954">
    <property type="entry name" value="HTH_8"/>
    <property type="match status" value="1"/>
</dbReference>
<sequence>MSLHPYLLIDDNDAFAYLLIRGFGRQGLELRWAQTGEQALQQSGPFEGIILDLNLGQESGLRLLPELLAHFPQTKILILTGYASISTAVNAIKMGATNYLPKPANVDSILQALEGEVLAEESNDTEGFETPSLKRITWEHIQYALDSHNGNISATARSLGMHRRTLQRMLNKRPVKK</sequence>
<dbReference type="Gene3D" id="3.40.50.2300">
    <property type="match status" value="1"/>
</dbReference>
<accession>A0A2X1UXX4</accession>
<keyword evidence="2" id="KW-0902">Two-component regulatory system</keyword>
<dbReference type="RefSeq" id="WP_113062975.1">
    <property type="nucleotide sequence ID" value="NZ_UATH01000001.1"/>
</dbReference>
<reference evidence="5 6" key="1">
    <citation type="submission" date="2018-06" db="EMBL/GenBank/DDBJ databases">
        <authorList>
            <consortium name="Pathogen Informatics"/>
            <person name="Doyle S."/>
        </authorList>
    </citation>
    <scope>NUCLEOTIDE SEQUENCE [LARGE SCALE GENOMIC DNA]</scope>
    <source>
        <strain evidence="5 6">NCTC11009</strain>
    </source>
</reference>
<name>A0A2X1UXX4_9BURK</name>
<dbReference type="GO" id="GO:0043565">
    <property type="term" value="F:sequence-specific DNA binding"/>
    <property type="evidence" value="ECO:0007669"/>
    <property type="project" value="InterPro"/>
</dbReference>
<gene>
    <name evidence="5" type="primary">regA</name>
    <name evidence="5" type="ORF">NCTC11009_02468</name>
</gene>
<dbReference type="SUPFAM" id="SSF46689">
    <property type="entry name" value="Homeodomain-like"/>
    <property type="match status" value="1"/>
</dbReference>
<evidence type="ECO:0000313" key="5">
    <source>
        <dbReference type="EMBL" id="SPY09211.1"/>
    </source>
</evidence>